<dbReference type="AlphaFoldDB" id="X0WJ77"/>
<dbReference type="EMBL" id="BARS01037282">
    <property type="protein sequence ID" value="GAG24543.1"/>
    <property type="molecule type" value="Genomic_DNA"/>
</dbReference>
<evidence type="ECO:0000259" key="1">
    <source>
        <dbReference type="Pfam" id="PF08245"/>
    </source>
</evidence>
<protein>
    <recommendedName>
        <fullName evidence="1">Mur ligase central domain-containing protein</fullName>
    </recommendedName>
</protein>
<dbReference type="Pfam" id="PF08245">
    <property type="entry name" value="Mur_ligase_M"/>
    <property type="match status" value="1"/>
</dbReference>
<name>X0WJ77_9ZZZZ</name>
<dbReference type="Gene3D" id="3.40.1190.10">
    <property type="entry name" value="Mur-like, catalytic domain"/>
    <property type="match status" value="1"/>
</dbReference>
<dbReference type="InterPro" id="IPR036565">
    <property type="entry name" value="Mur-like_cat_sf"/>
</dbReference>
<gene>
    <name evidence="2" type="ORF">S01H1_57179</name>
</gene>
<dbReference type="SUPFAM" id="SSF53623">
    <property type="entry name" value="MurD-like peptide ligases, catalytic domain"/>
    <property type="match status" value="1"/>
</dbReference>
<accession>X0WJ77</accession>
<sequence length="139" mass="15397">MLARTTGSKPVIIFPDGEEKEIKRRGSPSILEGKKVLRKGAEHQAQALVLELMSIHPECGYYESVQMFKPHILVITNVRLDHLAQMGTSKEDIARCLASSIPENGTVFVPQGEFFPVFKEVAERMGSTIIQIPGDSFAE</sequence>
<evidence type="ECO:0000313" key="2">
    <source>
        <dbReference type="EMBL" id="GAG24543.1"/>
    </source>
</evidence>
<feature type="non-terminal residue" evidence="2">
    <location>
        <position position="139"/>
    </location>
</feature>
<comment type="caution">
    <text evidence="2">The sequence shown here is derived from an EMBL/GenBank/DDBJ whole genome shotgun (WGS) entry which is preliminary data.</text>
</comment>
<organism evidence="2">
    <name type="scientific">marine sediment metagenome</name>
    <dbReference type="NCBI Taxonomy" id="412755"/>
    <lineage>
        <taxon>unclassified sequences</taxon>
        <taxon>metagenomes</taxon>
        <taxon>ecological metagenomes</taxon>
    </lineage>
</organism>
<feature type="domain" description="Mur ligase central" evidence="1">
    <location>
        <begin position="26"/>
        <end position="110"/>
    </location>
</feature>
<proteinExistence type="predicted"/>
<dbReference type="GO" id="GO:0005524">
    <property type="term" value="F:ATP binding"/>
    <property type="evidence" value="ECO:0007669"/>
    <property type="project" value="InterPro"/>
</dbReference>
<dbReference type="GO" id="GO:0016881">
    <property type="term" value="F:acid-amino acid ligase activity"/>
    <property type="evidence" value="ECO:0007669"/>
    <property type="project" value="InterPro"/>
</dbReference>
<dbReference type="InterPro" id="IPR013221">
    <property type="entry name" value="Mur_ligase_cen"/>
</dbReference>
<reference evidence="2" key="1">
    <citation type="journal article" date="2014" name="Front. Microbiol.">
        <title>High frequency of phylogenetically diverse reductive dehalogenase-homologous genes in deep subseafloor sedimentary metagenomes.</title>
        <authorList>
            <person name="Kawai M."/>
            <person name="Futagami T."/>
            <person name="Toyoda A."/>
            <person name="Takaki Y."/>
            <person name="Nishi S."/>
            <person name="Hori S."/>
            <person name="Arai W."/>
            <person name="Tsubouchi T."/>
            <person name="Morono Y."/>
            <person name="Uchiyama I."/>
            <person name="Ito T."/>
            <person name="Fujiyama A."/>
            <person name="Inagaki F."/>
            <person name="Takami H."/>
        </authorList>
    </citation>
    <scope>NUCLEOTIDE SEQUENCE</scope>
    <source>
        <strain evidence="2">Expedition CK06-06</strain>
    </source>
</reference>